<dbReference type="InterPro" id="IPR011078">
    <property type="entry name" value="PyrdxlP_homeostasis"/>
</dbReference>
<comment type="similarity">
    <text evidence="2 3">Belongs to the pyridoxal phosphate-binding protein YggS/PROSC family.</text>
</comment>
<keyword evidence="1 2" id="KW-0663">Pyridoxal phosphate</keyword>
<comment type="function">
    <text evidence="2">Pyridoxal 5'-phosphate (PLP)-binding protein, which is involved in PLP homeostasis.</text>
</comment>
<protein>
    <recommendedName>
        <fullName evidence="2">Pyridoxal phosphate homeostasis protein</fullName>
        <shortName evidence="2">PLP homeostasis protein</shortName>
    </recommendedName>
</protein>
<keyword evidence="6" id="KW-1185">Reference proteome</keyword>
<dbReference type="Gene3D" id="3.20.20.10">
    <property type="entry name" value="Alanine racemase"/>
    <property type="match status" value="1"/>
</dbReference>
<proteinExistence type="inferred from homology"/>
<dbReference type="HAMAP" id="MF_02087">
    <property type="entry name" value="PLP_homeostasis"/>
    <property type="match status" value="1"/>
</dbReference>
<feature type="modified residue" description="N6-(pyridoxal phosphate)lysine" evidence="2">
    <location>
        <position position="35"/>
    </location>
</feature>
<dbReference type="PANTHER" id="PTHR10146">
    <property type="entry name" value="PROLINE SYNTHETASE CO-TRANSCRIBED BACTERIAL HOMOLOG PROTEIN"/>
    <property type="match status" value="1"/>
</dbReference>
<organism evidence="5 6">
    <name type="scientific">Tumebacillus lipolyticus</name>
    <dbReference type="NCBI Taxonomy" id="1280370"/>
    <lineage>
        <taxon>Bacteria</taxon>
        <taxon>Bacillati</taxon>
        <taxon>Bacillota</taxon>
        <taxon>Bacilli</taxon>
        <taxon>Bacillales</taxon>
        <taxon>Alicyclobacillaceae</taxon>
        <taxon>Tumebacillus</taxon>
    </lineage>
</organism>
<sequence>MVYQQRLAELKERIAQACARVGRDPQEVTVVAVTKYVGVEETKSLIEAGQYDLGENRIQVAAPKLEAIPETAGVRWHFIGQLQTNKVKEVLGRFFMIHSLDRPSLAQEIDKRALAAGLTVPCLIQVNVSGEESKGGFSPAELADFLLVAREMLGIEVRGLMTMAPIASDGEAVRSVFRQLRELRDDLLTRGILPPTAKELSMGMSGDYEVAVEEGATIVRIGSALVKP</sequence>
<evidence type="ECO:0000256" key="3">
    <source>
        <dbReference type="RuleBase" id="RU004514"/>
    </source>
</evidence>
<name>A0ABW4ZYY9_9BACL</name>
<gene>
    <name evidence="5" type="ORF">ACFSOY_12405</name>
</gene>
<evidence type="ECO:0000256" key="1">
    <source>
        <dbReference type="ARBA" id="ARBA00022898"/>
    </source>
</evidence>
<reference evidence="6" key="1">
    <citation type="journal article" date="2019" name="Int. J. Syst. Evol. Microbiol.">
        <title>The Global Catalogue of Microorganisms (GCM) 10K type strain sequencing project: providing services to taxonomists for standard genome sequencing and annotation.</title>
        <authorList>
            <consortium name="The Broad Institute Genomics Platform"/>
            <consortium name="The Broad Institute Genome Sequencing Center for Infectious Disease"/>
            <person name="Wu L."/>
            <person name="Ma J."/>
        </authorList>
    </citation>
    <scope>NUCLEOTIDE SEQUENCE [LARGE SCALE GENOMIC DNA]</scope>
    <source>
        <strain evidence="6">CGMCC 1.13574</strain>
    </source>
</reference>
<evidence type="ECO:0000256" key="2">
    <source>
        <dbReference type="HAMAP-Rule" id="MF_02087"/>
    </source>
</evidence>
<feature type="domain" description="Alanine racemase N-terminal" evidence="4">
    <location>
        <begin position="7"/>
        <end position="226"/>
    </location>
</feature>
<accession>A0ABW4ZYY9</accession>
<dbReference type="EMBL" id="JBHUIO010000008">
    <property type="protein sequence ID" value="MFD2170796.1"/>
    <property type="molecule type" value="Genomic_DNA"/>
</dbReference>
<dbReference type="InterPro" id="IPR001608">
    <property type="entry name" value="Ala_racemase_N"/>
</dbReference>
<dbReference type="Proteomes" id="UP001597343">
    <property type="component" value="Unassembled WGS sequence"/>
</dbReference>
<dbReference type="PIRSF" id="PIRSF004848">
    <property type="entry name" value="YBL036c_PLPDEIII"/>
    <property type="match status" value="1"/>
</dbReference>
<evidence type="ECO:0000259" key="4">
    <source>
        <dbReference type="Pfam" id="PF01168"/>
    </source>
</evidence>
<dbReference type="PANTHER" id="PTHR10146:SF14">
    <property type="entry name" value="PYRIDOXAL PHOSPHATE HOMEOSTASIS PROTEIN"/>
    <property type="match status" value="1"/>
</dbReference>
<evidence type="ECO:0000313" key="5">
    <source>
        <dbReference type="EMBL" id="MFD2170796.1"/>
    </source>
</evidence>
<dbReference type="RefSeq" id="WP_386047100.1">
    <property type="nucleotide sequence ID" value="NZ_JBHUIO010000008.1"/>
</dbReference>
<dbReference type="CDD" id="cd00635">
    <property type="entry name" value="PLPDE_III_YBL036c_like"/>
    <property type="match status" value="1"/>
</dbReference>
<dbReference type="InterPro" id="IPR029066">
    <property type="entry name" value="PLP-binding_barrel"/>
</dbReference>
<dbReference type="NCBIfam" id="TIGR00044">
    <property type="entry name" value="YggS family pyridoxal phosphate-dependent enzyme"/>
    <property type="match status" value="1"/>
</dbReference>
<dbReference type="SUPFAM" id="SSF51419">
    <property type="entry name" value="PLP-binding barrel"/>
    <property type="match status" value="1"/>
</dbReference>
<dbReference type="Pfam" id="PF01168">
    <property type="entry name" value="Ala_racemase_N"/>
    <property type="match status" value="1"/>
</dbReference>
<dbReference type="PROSITE" id="PS01211">
    <property type="entry name" value="UPF0001"/>
    <property type="match status" value="1"/>
</dbReference>
<evidence type="ECO:0000313" key="6">
    <source>
        <dbReference type="Proteomes" id="UP001597343"/>
    </source>
</evidence>
<comment type="caution">
    <text evidence="5">The sequence shown here is derived from an EMBL/GenBank/DDBJ whole genome shotgun (WGS) entry which is preliminary data.</text>
</comment>